<comment type="caution">
    <text evidence="1">The sequence shown here is derived from an EMBL/GenBank/DDBJ whole genome shotgun (WGS) entry which is preliminary data.</text>
</comment>
<evidence type="ECO:0000313" key="2">
    <source>
        <dbReference type="Proteomes" id="UP000828390"/>
    </source>
</evidence>
<accession>A0A9D4DVQ8</accession>
<gene>
    <name evidence="1" type="ORF">DPMN_170065</name>
</gene>
<organism evidence="1 2">
    <name type="scientific">Dreissena polymorpha</name>
    <name type="common">Zebra mussel</name>
    <name type="synonym">Mytilus polymorpha</name>
    <dbReference type="NCBI Taxonomy" id="45954"/>
    <lineage>
        <taxon>Eukaryota</taxon>
        <taxon>Metazoa</taxon>
        <taxon>Spiralia</taxon>
        <taxon>Lophotrochozoa</taxon>
        <taxon>Mollusca</taxon>
        <taxon>Bivalvia</taxon>
        <taxon>Autobranchia</taxon>
        <taxon>Heteroconchia</taxon>
        <taxon>Euheterodonta</taxon>
        <taxon>Imparidentia</taxon>
        <taxon>Neoheterodontei</taxon>
        <taxon>Myida</taxon>
        <taxon>Dreissenoidea</taxon>
        <taxon>Dreissenidae</taxon>
        <taxon>Dreissena</taxon>
    </lineage>
</organism>
<sequence length="58" mass="6375">MTREWTHSFGDFFTAQIFCRIVVIQVSSHPTLISSEGTLSASGEFPAFRLHTASTISA</sequence>
<reference evidence="1" key="2">
    <citation type="submission" date="2020-11" db="EMBL/GenBank/DDBJ databases">
        <authorList>
            <person name="McCartney M.A."/>
            <person name="Auch B."/>
            <person name="Kono T."/>
            <person name="Mallez S."/>
            <person name="Becker A."/>
            <person name="Gohl D.M."/>
            <person name="Silverstein K.A.T."/>
            <person name="Koren S."/>
            <person name="Bechman K.B."/>
            <person name="Herman A."/>
            <person name="Abrahante J.E."/>
            <person name="Garbe J."/>
        </authorList>
    </citation>
    <scope>NUCLEOTIDE SEQUENCE</scope>
    <source>
        <strain evidence="1">Duluth1</strain>
        <tissue evidence="1">Whole animal</tissue>
    </source>
</reference>
<dbReference type="AlphaFoldDB" id="A0A9D4DVQ8"/>
<dbReference type="EMBL" id="JAIWYP010000009">
    <property type="protein sequence ID" value="KAH3768849.1"/>
    <property type="molecule type" value="Genomic_DNA"/>
</dbReference>
<protein>
    <submittedName>
        <fullName evidence="1">Uncharacterized protein</fullName>
    </submittedName>
</protein>
<proteinExistence type="predicted"/>
<dbReference type="Proteomes" id="UP000828390">
    <property type="component" value="Unassembled WGS sequence"/>
</dbReference>
<evidence type="ECO:0000313" key="1">
    <source>
        <dbReference type="EMBL" id="KAH3768849.1"/>
    </source>
</evidence>
<name>A0A9D4DVQ8_DREPO</name>
<keyword evidence="2" id="KW-1185">Reference proteome</keyword>
<reference evidence="1" key="1">
    <citation type="journal article" date="2019" name="bioRxiv">
        <title>The Genome of the Zebra Mussel, Dreissena polymorpha: A Resource for Invasive Species Research.</title>
        <authorList>
            <person name="McCartney M.A."/>
            <person name="Auch B."/>
            <person name="Kono T."/>
            <person name="Mallez S."/>
            <person name="Zhang Y."/>
            <person name="Obille A."/>
            <person name="Becker A."/>
            <person name="Abrahante J.E."/>
            <person name="Garbe J."/>
            <person name="Badalamenti J.P."/>
            <person name="Herman A."/>
            <person name="Mangelson H."/>
            <person name="Liachko I."/>
            <person name="Sullivan S."/>
            <person name="Sone E.D."/>
            <person name="Koren S."/>
            <person name="Silverstein K.A.T."/>
            <person name="Beckman K.B."/>
            <person name="Gohl D.M."/>
        </authorList>
    </citation>
    <scope>NUCLEOTIDE SEQUENCE</scope>
    <source>
        <strain evidence="1">Duluth1</strain>
        <tissue evidence="1">Whole animal</tissue>
    </source>
</reference>